<proteinExistence type="predicted"/>
<dbReference type="EMBL" id="SGWY01000002">
    <property type="protein sequence ID" value="RZS66456.1"/>
    <property type="molecule type" value="Genomic_DNA"/>
</dbReference>
<sequence>MGAMDELINPRVIGNLRSSLKTVEPTLELSTLTRARSVLDGMRLRDRVDLVRDALLRDLPGGFPETVRIVGELLSVPEFAGWMIWPTTEFVAARALHDGSTVAFDGGMALLARLTVGLSSEFAIREMLIARPQRALGTIETWTDRENEHVRRLASEGTRAYLPWAKRVPWLIENPDATRGILDALYRDGAEYVRRSVANHLNDLSRVDPATVTSTARGWAENADAHTPWVIRQGLRTLIKNADPEALALVGYSGDRVRVDRPQVSNTVVRVDEDALTFTAVVTNEDDTDAAVAIDYSIGFQRANGTVSPKTFKLTSRKLAPGESVTVTKTHSFRRITTRTYYPGRHFVTVQANGTRSPEAEFTVVDVSKGAVTLGA</sequence>
<protein>
    <submittedName>
        <fullName evidence="1">3-methyladenine DNA glycosylase AlkC</fullName>
    </submittedName>
</protein>
<comment type="caution">
    <text evidence="1">The sequence shown here is derived from an EMBL/GenBank/DDBJ whole genome shotgun (WGS) entry which is preliminary data.</text>
</comment>
<dbReference type="InterPro" id="IPR016024">
    <property type="entry name" value="ARM-type_fold"/>
</dbReference>
<keyword evidence="2" id="KW-1185">Reference proteome</keyword>
<evidence type="ECO:0000313" key="1">
    <source>
        <dbReference type="EMBL" id="RZS66456.1"/>
    </source>
</evidence>
<dbReference type="InterPro" id="IPR014825">
    <property type="entry name" value="DNA_alkylation"/>
</dbReference>
<dbReference type="Gene3D" id="1.25.40.290">
    <property type="entry name" value="ARM repeat domains"/>
    <property type="match status" value="1"/>
</dbReference>
<dbReference type="Proteomes" id="UP000293289">
    <property type="component" value="Unassembled WGS sequence"/>
</dbReference>
<evidence type="ECO:0000313" key="2">
    <source>
        <dbReference type="Proteomes" id="UP000293289"/>
    </source>
</evidence>
<gene>
    <name evidence="1" type="ORF">EV187_2186</name>
</gene>
<dbReference type="AlphaFoldDB" id="A0A4Q7MEA2"/>
<accession>A0A4Q7MEA2</accession>
<reference evidence="1 2" key="1">
    <citation type="submission" date="2019-02" db="EMBL/GenBank/DDBJ databases">
        <title>Genomic Encyclopedia of Type Strains, Phase IV (KMG-IV): sequencing the most valuable type-strain genomes for metagenomic binning, comparative biology and taxonomic classification.</title>
        <authorList>
            <person name="Goeker M."/>
        </authorList>
    </citation>
    <scope>NUCLEOTIDE SEQUENCE [LARGE SCALE GENOMIC DNA]</scope>
    <source>
        <strain evidence="1 2">DSM 43045</strain>
    </source>
</reference>
<name>A0A4Q7MEA2_9MICO</name>
<dbReference type="Pfam" id="PF08713">
    <property type="entry name" value="DNA_alkylation"/>
    <property type="match status" value="1"/>
</dbReference>
<dbReference type="OrthoDB" id="9797162at2"/>
<dbReference type="SUPFAM" id="SSF48371">
    <property type="entry name" value="ARM repeat"/>
    <property type="match status" value="1"/>
</dbReference>
<organism evidence="1 2">
    <name type="scientific">Agromyces ramosus</name>
    <dbReference type="NCBI Taxonomy" id="33879"/>
    <lineage>
        <taxon>Bacteria</taxon>
        <taxon>Bacillati</taxon>
        <taxon>Actinomycetota</taxon>
        <taxon>Actinomycetes</taxon>
        <taxon>Micrococcales</taxon>
        <taxon>Microbacteriaceae</taxon>
        <taxon>Agromyces</taxon>
    </lineage>
</organism>